<proteinExistence type="predicted"/>
<comment type="caution">
    <text evidence="1">The sequence shown here is derived from an EMBL/GenBank/DDBJ whole genome shotgun (WGS) entry which is preliminary data.</text>
</comment>
<sequence length="98" mass="10973">MSSNRNTNYYVLLKSLKISTINMKFHLFVALAFCVAICVVQAEAAPEPIPAARFARQATTQKPGNLVEVDLSVLDPVIDLLKGLLQKFRSDNMAIWRH</sequence>
<dbReference type="EMBL" id="BPLR01017089">
    <property type="protein sequence ID" value="GIY88662.1"/>
    <property type="molecule type" value="Genomic_DNA"/>
</dbReference>
<evidence type="ECO:0000313" key="2">
    <source>
        <dbReference type="Proteomes" id="UP001054945"/>
    </source>
</evidence>
<organism evidence="1 2">
    <name type="scientific">Caerostris extrusa</name>
    <name type="common">Bark spider</name>
    <name type="synonym">Caerostris bankana</name>
    <dbReference type="NCBI Taxonomy" id="172846"/>
    <lineage>
        <taxon>Eukaryota</taxon>
        <taxon>Metazoa</taxon>
        <taxon>Ecdysozoa</taxon>
        <taxon>Arthropoda</taxon>
        <taxon>Chelicerata</taxon>
        <taxon>Arachnida</taxon>
        <taxon>Araneae</taxon>
        <taxon>Araneomorphae</taxon>
        <taxon>Entelegynae</taxon>
        <taxon>Araneoidea</taxon>
        <taxon>Araneidae</taxon>
        <taxon>Caerostris</taxon>
    </lineage>
</organism>
<reference evidence="1 2" key="1">
    <citation type="submission" date="2021-06" db="EMBL/GenBank/DDBJ databases">
        <title>Caerostris extrusa draft genome.</title>
        <authorList>
            <person name="Kono N."/>
            <person name="Arakawa K."/>
        </authorList>
    </citation>
    <scope>NUCLEOTIDE SEQUENCE [LARGE SCALE GENOMIC DNA]</scope>
</reference>
<protein>
    <submittedName>
        <fullName evidence="1">Uncharacterized protein</fullName>
    </submittedName>
</protein>
<keyword evidence="2" id="KW-1185">Reference proteome</keyword>
<evidence type="ECO:0000313" key="1">
    <source>
        <dbReference type="EMBL" id="GIY88662.1"/>
    </source>
</evidence>
<name>A0AAV4X0M9_CAEEX</name>
<dbReference type="AlphaFoldDB" id="A0AAV4X0M9"/>
<dbReference type="Proteomes" id="UP001054945">
    <property type="component" value="Unassembled WGS sequence"/>
</dbReference>
<accession>A0AAV4X0M9</accession>
<gene>
    <name evidence="1" type="ORF">CEXT_569361</name>
</gene>